<dbReference type="Pfam" id="PF09803">
    <property type="entry name" value="Pet100"/>
    <property type="match status" value="1"/>
</dbReference>
<dbReference type="OMA" id="MALYMTF"/>
<proteinExistence type="inferred from homology"/>
<organism evidence="9 10">
    <name type="scientific">Cebus imitator</name>
    <name type="common">Panamanian white-faced capuchin</name>
    <name type="synonym">Cebus capucinus imitator</name>
    <dbReference type="NCBI Taxonomy" id="2715852"/>
    <lineage>
        <taxon>Eukaryota</taxon>
        <taxon>Metazoa</taxon>
        <taxon>Chordata</taxon>
        <taxon>Craniata</taxon>
        <taxon>Vertebrata</taxon>
        <taxon>Euteleostomi</taxon>
        <taxon>Mammalia</taxon>
        <taxon>Eutheria</taxon>
        <taxon>Euarchontoglires</taxon>
        <taxon>Primates</taxon>
        <taxon>Haplorrhini</taxon>
        <taxon>Platyrrhini</taxon>
        <taxon>Cebidae</taxon>
        <taxon>Cebinae</taxon>
        <taxon>Cebus</taxon>
    </lineage>
</organism>
<dbReference type="GeneTree" id="ENSGT00390000016884"/>
<dbReference type="InterPro" id="IPR018625">
    <property type="entry name" value="Pet100"/>
</dbReference>
<gene>
    <name evidence="9" type="primary">PET100</name>
</gene>
<protein>
    <submittedName>
        <fullName evidence="9">PET100 cytochrome c oxidase chaperone</fullName>
    </submittedName>
</protein>
<evidence type="ECO:0000256" key="2">
    <source>
        <dbReference type="ARBA" id="ARBA00004325"/>
    </source>
</evidence>
<dbReference type="GO" id="GO:0005743">
    <property type="term" value="C:mitochondrial inner membrane"/>
    <property type="evidence" value="ECO:0007669"/>
    <property type="project" value="TreeGrafter"/>
</dbReference>
<keyword evidence="6" id="KW-0496">Mitochondrion</keyword>
<dbReference type="GO" id="GO:0051082">
    <property type="term" value="F:unfolded protein binding"/>
    <property type="evidence" value="ECO:0007669"/>
    <property type="project" value="TreeGrafter"/>
</dbReference>
<evidence type="ECO:0000313" key="10">
    <source>
        <dbReference type="Proteomes" id="UP000233040"/>
    </source>
</evidence>
<evidence type="ECO:0000256" key="6">
    <source>
        <dbReference type="ARBA" id="ARBA00023128"/>
    </source>
</evidence>
<dbReference type="Proteomes" id="UP000233040">
    <property type="component" value="Unassembled WGS sequence"/>
</dbReference>
<keyword evidence="5" id="KW-1133">Transmembrane helix</keyword>
<evidence type="ECO:0000256" key="4">
    <source>
        <dbReference type="ARBA" id="ARBA00022946"/>
    </source>
</evidence>
<dbReference type="AlphaFoldDB" id="A0A2K5Q789"/>
<evidence type="ECO:0000313" key="9">
    <source>
        <dbReference type="Ensembl" id="ENSCCAP00000011756.1"/>
    </source>
</evidence>
<dbReference type="PANTHER" id="PTHR33968">
    <property type="entry name" value="PROTEIN PET100 HOMOLOG, MITOCHONDRIAL"/>
    <property type="match status" value="1"/>
</dbReference>
<keyword evidence="10" id="KW-1185">Reference proteome</keyword>
<dbReference type="STRING" id="9516.ENSCCAP00000011756"/>
<evidence type="ECO:0000256" key="3">
    <source>
        <dbReference type="ARBA" id="ARBA00022692"/>
    </source>
</evidence>
<evidence type="ECO:0000256" key="7">
    <source>
        <dbReference type="ARBA" id="ARBA00023136"/>
    </source>
</evidence>
<name>A0A2K5Q789_CEBIM</name>
<keyword evidence="3" id="KW-0812">Transmembrane</keyword>
<accession>A0A2K5Q789</accession>
<sequence length="73" mass="9102">MGVKVEVFRMILYLTFPVAMFWISNQAEWFENDVIQRKRELWPSDKRQELEEFKERIRKQREERLLRAAQRNS</sequence>
<evidence type="ECO:0000256" key="8">
    <source>
        <dbReference type="ARBA" id="ARBA00038077"/>
    </source>
</evidence>
<keyword evidence="4" id="KW-0809">Transit peptide</keyword>
<dbReference type="Ensembl" id="ENSCCAT00000029165.1">
    <property type="protein sequence ID" value="ENSCCAP00000011756.1"/>
    <property type="gene ID" value="ENSCCAG00000023644.1"/>
</dbReference>
<reference evidence="9" key="1">
    <citation type="submission" date="2025-08" db="UniProtKB">
        <authorList>
            <consortium name="Ensembl"/>
        </authorList>
    </citation>
    <scope>IDENTIFICATION</scope>
</reference>
<dbReference type="GO" id="GO:0033617">
    <property type="term" value="P:mitochondrial respiratory chain complex IV assembly"/>
    <property type="evidence" value="ECO:0007669"/>
    <property type="project" value="InterPro"/>
</dbReference>
<comment type="subcellular location">
    <subcellularLocation>
        <location evidence="1">Membrane</location>
        <topology evidence="1">Single-pass membrane protein</topology>
    </subcellularLocation>
    <subcellularLocation>
        <location evidence="2">Mitochondrion membrane</location>
    </subcellularLocation>
</comment>
<reference evidence="9" key="2">
    <citation type="submission" date="2025-09" db="UniProtKB">
        <authorList>
            <consortium name="Ensembl"/>
        </authorList>
    </citation>
    <scope>IDENTIFICATION</scope>
</reference>
<dbReference type="PANTHER" id="PTHR33968:SF1">
    <property type="entry name" value="PROTEIN PET100 HOMOLOG, MITOCHONDRIAL"/>
    <property type="match status" value="1"/>
</dbReference>
<evidence type="ECO:0000256" key="5">
    <source>
        <dbReference type="ARBA" id="ARBA00022989"/>
    </source>
</evidence>
<keyword evidence="7" id="KW-0472">Membrane</keyword>
<evidence type="ECO:0000256" key="1">
    <source>
        <dbReference type="ARBA" id="ARBA00004167"/>
    </source>
</evidence>
<comment type="similarity">
    <text evidence="8">Belongs to the PET100 family.</text>
</comment>